<dbReference type="InterPro" id="IPR022641">
    <property type="entry name" value="CheR_N"/>
</dbReference>
<gene>
    <name evidence="7" type="ORF">FKG94_22855</name>
</gene>
<dbReference type="EMBL" id="VHSG01000027">
    <property type="protein sequence ID" value="TQV69636.1"/>
    <property type="molecule type" value="Genomic_DNA"/>
</dbReference>
<keyword evidence="4 7" id="KW-0808">Transferase</keyword>
<dbReference type="AlphaFoldDB" id="A0A545SXE8"/>
<dbReference type="PRINTS" id="PR00996">
    <property type="entry name" value="CHERMTFRASE"/>
</dbReference>
<dbReference type="RefSeq" id="WP_142929275.1">
    <property type="nucleotide sequence ID" value="NZ_ML660105.1"/>
</dbReference>
<comment type="caution">
    <text evidence="7">The sequence shown here is derived from an EMBL/GenBank/DDBJ whole genome shotgun (WGS) entry which is preliminary data.</text>
</comment>
<evidence type="ECO:0000313" key="7">
    <source>
        <dbReference type="EMBL" id="TQV69636.1"/>
    </source>
</evidence>
<dbReference type="SUPFAM" id="SSF53335">
    <property type="entry name" value="S-adenosyl-L-methionine-dependent methyltransferases"/>
    <property type="match status" value="1"/>
</dbReference>
<protein>
    <recommendedName>
        <fullName evidence="2">protein-glutamate O-methyltransferase</fullName>
        <ecNumber evidence="2">2.1.1.80</ecNumber>
    </recommendedName>
</protein>
<dbReference type="InterPro" id="IPR022642">
    <property type="entry name" value="CheR_C"/>
</dbReference>
<feature type="domain" description="CheR-type methyltransferase" evidence="6">
    <location>
        <begin position="4"/>
        <end position="284"/>
    </location>
</feature>
<sequence>MAWSLQALPELSEAQFEQWSKLLEERTGIQLASRQRPFLQTQIAMRMREVGYEDYGRYFDEVVSGEQSVMEWSRLVDQLVVKETSFFRHRPSIEYVRDLLQERINNQDLSRSFDVWSVGCATGEEPYSLAMVINDCFELAALDPYYGITATDISLLALGQARQGDYTVRKLEQLKPQERQRYFRETEGGHYRIDAALRDRLCFSQGNILQITDMPVAKMDVIFCQNLLVYFRRWRRRELLNAFVERLKPGGVLVIGLGEVVDWEHQYAQRVRDKNIQAYIRSRAD</sequence>
<reference evidence="7 8" key="1">
    <citation type="submission" date="2019-06" db="EMBL/GenBank/DDBJ databases">
        <title>Whole genome sequence for Cellvibrionaceae sp. R142.</title>
        <authorList>
            <person name="Wang G."/>
        </authorList>
    </citation>
    <scope>NUCLEOTIDE SEQUENCE [LARGE SCALE GENOMIC DNA]</scope>
    <source>
        <strain evidence="7 8">R142</strain>
    </source>
</reference>
<dbReference type="GO" id="GO:0032259">
    <property type="term" value="P:methylation"/>
    <property type="evidence" value="ECO:0007669"/>
    <property type="project" value="UniProtKB-KW"/>
</dbReference>
<evidence type="ECO:0000259" key="6">
    <source>
        <dbReference type="PROSITE" id="PS50123"/>
    </source>
</evidence>
<dbReference type="InterPro" id="IPR050903">
    <property type="entry name" value="Bact_Chemotaxis_MeTrfase"/>
</dbReference>
<accession>A0A545SXE8</accession>
<dbReference type="OrthoDB" id="9816309at2"/>
<dbReference type="InterPro" id="IPR036804">
    <property type="entry name" value="CheR_N_sf"/>
</dbReference>
<dbReference type="Pfam" id="PF03705">
    <property type="entry name" value="CheR_N"/>
    <property type="match status" value="1"/>
</dbReference>
<dbReference type="Gene3D" id="3.40.50.150">
    <property type="entry name" value="Vaccinia Virus protein VP39"/>
    <property type="match status" value="1"/>
</dbReference>
<evidence type="ECO:0000256" key="3">
    <source>
        <dbReference type="ARBA" id="ARBA00022603"/>
    </source>
</evidence>
<dbReference type="Pfam" id="PF01739">
    <property type="entry name" value="CheR"/>
    <property type="match status" value="1"/>
</dbReference>
<keyword evidence="3 7" id="KW-0489">Methyltransferase</keyword>
<dbReference type="GO" id="GO:0008983">
    <property type="term" value="F:protein-glutamate O-methyltransferase activity"/>
    <property type="evidence" value="ECO:0007669"/>
    <property type="project" value="UniProtKB-EC"/>
</dbReference>
<dbReference type="SMART" id="SM00138">
    <property type="entry name" value="MeTrc"/>
    <property type="match status" value="1"/>
</dbReference>
<evidence type="ECO:0000313" key="8">
    <source>
        <dbReference type="Proteomes" id="UP000319732"/>
    </source>
</evidence>
<dbReference type="InterPro" id="IPR029063">
    <property type="entry name" value="SAM-dependent_MTases_sf"/>
</dbReference>
<keyword evidence="5" id="KW-0949">S-adenosyl-L-methionine</keyword>
<dbReference type="PANTHER" id="PTHR24422">
    <property type="entry name" value="CHEMOTAXIS PROTEIN METHYLTRANSFERASE"/>
    <property type="match status" value="1"/>
</dbReference>
<evidence type="ECO:0000256" key="5">
    <source>
        <dbReference type="ARBA" id="ARBA00022691"/>
    </source>
</evidence>
<evidence type="ECO:0000256" key="4">
    <source>
        <dbReference type="ARBA" id="ARBA00022679"/>
    </source>
</evidence>
<comment type="catalytic activity">
    <reaction evidence="1">
        <text>L-glutamyl-[protein] + S-adenosyl-L-methionine = [protein]-L-glutamate 5-O-methyl ester + S-adenosyl-L-homocysteine</text>
        <dbReference type="Rhea" id="RHEA:24452"/>
        <dbReference type="Rhea" id="RHEA-COMP:10208"/>
        <dbReference type="Rhea" id="RHEA-COMP:10311"/>
        <dbReference type="ChEBI" id="CHEBI:29973"/>
        <dbReference type="ChEBI" id="CHEBI:57856"/>
        <dbReference type="ChEBI" id="CHEBI:59789"/>
        <dbReference type="ChEBI" id="CHEBI:82795"/>
        <dbReference type="EC" id="2.1.1.80"/>
    </reaction>
</comment>
<organism evidence="7 8">
    <name type="scientific">Exilibacterium tricleocarpae</name>
    <dbReference type="NCBI Taxonomy" id="2591008"/>
    <lineage>
        <taxon>Bacteria</taxon>
        <taxon>Pseudomonadati</taxon>
        <taxon>Pseudomonadota</taxon>
        <taxon>Gammaproteobacteria</taxon>
        <taxon>Cellvibrionales</taxon>
        <taxon>Cellvibrionaceae</taxon>
        <taxon>Exilibacterium</taxon>
    </lineage>
</organism>
<dbReference type="PANTHER" id="PTHR24422:SF19">
    <property type="entry name" value="CHEMOTAXIS PROTEIN METHYLTRANSFERASE"/>
    <property type="match status" value="1"/>
</dbReference>
<dbReference type="InterPro" id="IPR000780">
    <property type="entry name" value="CheR_MeTrfase"/>
</dbReference>
<evidence type="ECO:0000256" key="2">
    <source>
        <dbReference type="ARBA" id="ARBA00012534"/>
    </source>
</evidence>
<evidence type="ECO:0000256" key="1">
    <source>
        <dbReference type="ARBA" id="ARBA00001541"/>
    </source>
</evidence>
<dbReference type="CDD" id="cd02440">
    <property type="entry name" value="AdoMet_MTases"/>
    <property type="match status" value="1"/>
</dbReference>
<keyword evidence="8" id="KW-1185">Reference proteome</keyword>
<proteinExistence type="predicted"/>
<dbReference type="Gene3D" id="1.10.155.10">
    <property type="entry name" value="Chemotaxis receptor methyltransferase CheR, N-terminal domain"/>
    <property type="match status" value="1"/>
</dbReference>
<name>A0A545SXE8_9GAMM</name>
<dbReference type="PROSITE" id="PS50123">
    <property type="entry name" value="CHER"/>
    <property type="match status" value="1"/>
</dbReference>
<dbReference type="SUPFAM" id="SSF47757">
    <property type="entry name" value="Chemotaxis receptor methyltransferase CheR, N-terminal domain"/>
    <property type="match status" value="1"/>
</dbReference>
<dbReference type="EC" id="2.1.1.80" evidence="2"/>
<dbReference type="Proteomes" id="UP000319732">
    <property type="component" value="Unassembled WGS sequence"/>
</dbReference>